<sequence length="193" mass="21182">MASDAAVGKIVTWPNYSKENVAQASKKDGQTLGKDEFLKILVTQLQNQDPMQPMQDRDFIAQMAQFSSVEQLMNIQTQLGSLHQALGMSSSLIGKEITWYGKSEDKEYKVGKDGKDDTNPILRTGIVESMIIREGKSYAKVGEHEVDLSTITEIREPGEAPGTDEPEQPEQPEQPGSETPEEESPAPGTEGQS</sequence>
<dbReference type="RefSeq" id="WP_213429475.1">
    <property type="nucleotide sequence ID" value="NZ_AP031286.1"/>
</dbReference>
<organism evidence="4 5">
    <name type="scientific">Paenibacillus melissococcoides</name>
    <dbReference type="NCBI Taxonomy" id="2912268"/>
    <lineage>
        <taxon>Bacteria</taxon>
        <taxon>Bacillati</taxon>
        <taxon>Bacillota</taxon>
        <taxon>Bacilli</taxon>
        <taxon>Bacillales</taxon>
        <taxon>Paenibacillaceae</taxon>
        <taxon>Paenibacillus</taxon>
    </lineage>
</organism>
<evidence type="ECO:0000256" key="1">
    <source>
        <dbReference type="ARBA" id="ARBA00010577"/>
    </source>
</evidence>
<evidence type="ECO:0000256" key="2">
    <source>
        <dbReference type="ARBA" id="ARBA00022795"/>
    </source>
</evidence>
<evidence type="ECO:0000256" key="3">
    <source>
        <dbReference type="SAM" id="MobiDB-lite"/>
    </source>
</evidence>
<dbReference type="InterPro" id="IPR005648">
    <property type="entry name" value="FlgD"/>
</dbReference>
<comment type="similarity">
    <text evidence="1">Belongs to the FlgD family.</text>
</comment>
<dbReference type="Proteomes" id="UP001154322">
    <property type="component" value="Unassembled WGS sequence"/>
</dbReference>
<keyword evidence="2" id="KW-1005">Bacterial flagellum biogenesis</keyword>
<dbReference type="Pfam" id="PF03963">
    <property type="entry name" value="FlgD"/>
    <property type="match status" value="1"/>
</dbReference>
<dbReference type="EMBL" id="CALYLO010000001">
    <property type="protein sequence ID" value="CAH8243777.1"/>
    <property type="molecule type" value="Genomic_DNA"/>
</dbReference>
<reference evidence="4" key="1">
    <citation type="submission" date="2022-06" db="EMBL/GenBank/DDBJ databases">
        <authorList>
            <person name="Dietemann V."/>
            <person name="Ory F."/>
            <person name="Dainat B."/>
            <person name="Oberhansli S."/>
        </authorList>
    </citation>
    <scope>NUCLEOTIDE SEQUENCE</scope>
    <source>
        <strain evidence="4">Ena-SAMPLE-TAB-26-04-2022-14:26:32:270-5432</strain>
    </source>
</reference>
<comment type="caution">
    <text evidence="4">The sequence shown here is derived from an EMBL/GenBank/DDBJ whole genome shotgun (WGS) entry which is preliminary data.</text>
</comment>
<gene>
    <name evidence="4" type="ORF">WJ0W_001016</name>
</gene>
<evidence type="ECO:0000313" key="4">
    <source>
        <dbReference type="EMBL" id="CAH8243777.1"/>
    </source>
</evidence>
<keyword evidence="4" id="KW-0969">Cilium</keyword>
<accession>A0ABN8TZN7</accession>
<protein>
    <submittedName>
        <fullName evidence="4">Flagellar hook capping protein</fullName>
    </submittedName>
</protein>
<keyword evidence="4" id="KW-0282">Flagellum</keyword>
<proteinExistence type="inferred from homology"/>
<keyword evidence="5" id="KW-1185">Reference proteome</keyword>
<evidence type="ECO:0000313" key="5">
    <source>
        <dbReference type="Proteomes" id="UP001154322"/>
    </source>
</evidence>
<feature type="compositionally biased region" description="Basic and acidic residues" evidence="3">
    <location>
        <begin position="141"/>
        <end position="158"/>
    </location>
</feature>
<keyword evidence="4" id="KW-0966">Cell projection</keyword>
<name>A0ABN8TZN7_9BACL</name>
<feature type="region of interest" description="Disordered" evidence="3">
    <location>
        <begin position="141"/>
        <end position="193"/>
    </location>
</feature>